<keyword evidence="1" id="KW-1133">Transmembrane helix</keyword>
<evidence type="ECO:0000256" key="1">
    <source>
        <dbReference type="SAM" id="Phobius"/>
    </source>
</evidence>
<feature type="transmembrane region" description="Helical" evidence="1">
    <location>
        <begin position="255"/>
        <end position="277"/>
    </location>
</feature>
<dbReference type="RefSeq" id="WP_317562778.1">
    <property type="nucleotide sequence ID" value="NZ_JAWLJX010000001.1"/>
</dbReference>
<feature type="transmembrane region" description="Helical" evidence="1">
    <location>
        <begin position="547"/>
        <end position="567"/>
    </location>
</feature>
<keyword evidence="1" id="KW-0472">Membrane</keyword>
<feature type="transmembrane region" description="Helical" evidence="1">
    <location>
        <begin position="328"/>
        <end position="348"/>
    </location>
</feature>
<feature type="transmembrane region" description="Helical" evidence="1">
    <location>
        <begin position="188"/>
        <end position="207"/>
    </location>
</feature>
<feature type="transmembrane region" description="Helical" evidence="1">
    <location>
        <begin position="410"/>
        <end position="433"/>
    </location>
</feature>
<proteinExistence type="predicted"/>
<comment type="caution">
    <text evidence="2">The sequence shown here is derived from an EMBL/GenBank/DDBJ whole genome shotgun (WGS) entry which is preliminary data.</text>
</comment>
<evidence type="ECO:0000313" key="3">
    <source>
        <dbReference type="Proteomes" id="UP001185755"/>
    </source>
</evidence>
<keyword evidence="3" id="KW-1185">Reference proteome</keyword>
<organism evidence="2 3">
    <name type="scientific">Rhodococcoides yunnanense</name>
    <dbReference type="NCBI Taxonomy" id="278209"/>
    <lineage>
        <taxon>Bacteria</taxon>
        <taxon>Bacillati</taxon>
        <taxon>Actinomycetota</taxon>
        <taxon>Actinomycetes</taxon>
        <taxon>Mycobacteriales</taxon>
        <taxon>Nocardiaceae</taxon>
        <taxon>Rhodococcoides</taxon>
    </lineage>
</organism>
<feature type="transmembrane region" description="Helical" evidence="1">
    <location>
        <begin position="490"/>
        <end position="513"/>
    </location>
</feature>
<dbReference type="EMBL" id="JAWLJX010000001">
    <property type="protein sequence ID" value="MDV6259885.1"/>
    <property type="molecule type" value="Genomic_DNA"/>
</dbReference>
<protein>
    <recommendedName>
        <fullName evidence="4">Glycosyltransferase RgtA/B/C/D-like domain-containing protein</fullName>
    </recommendedName>
</protein>
<feature type="transmembrane region" description="Helical" evidence="1">
    <location>
        <begin position="520"/>
        <end position="541"/>
    </location>
</feature>
<accession>A0ABU4B6S2</accession>
<gene>
    <name evidence="2" type="ORF">R3P96_00895</name>
</gene>
<keyword evidence="1" id="KW-0812">Transmembrane</keyword>
<evidence type="ECO:0000313" key="2">
    <source>
        <dbReference type="EMBL" id="MDV6259885.1"/>
    </source>
</evidence>
<feature type="transmembrane region" description="Helical" evidence="1">
    <location>
        <begin position="130"/>
        <end position="147"/>
    </location>
</feature>
<feature type="transmembrane region" description="Helical" evidence="1">
    <location>
        <begin position="588"/>
        <end position="610"/>
    </location>
</feature>
<dbReference type="Proteomes" id="UP001185755">
    <property type="component" value="Unassembled WGS sequence"/>
</dbReference>
<feature type="transmembrane region" description="Helical" evidence="1">
    <location>
        <begin position="440"/>
        <end position="456"/>
    </location>
</feature>
<feature type="transmembrane region" description="Helical" evidence="1">
    <location>
        <begin position="380"/>
        <end position="398"/>
    </location>
</feature>
<sequence>MSRSSTESGHRSLGDLRHKLFVPSDWTFEWPVGTTDTAAGTTRHAGSRLRYADIAVLAAGSGLASMIALPTLVRVVLLTVLLFFGPGAAILSWVRIPRTAVPAALPILSISVVTLMVSVAMWGYRWSPRMWTLWLCLALIGSSVLWYRKHGRPDLPEWIARIRAVVSPTSRAAAIASTKFVLTDRDTLRRNVAGLILALAFFLWLPMLPGLERATYSQFGLLTAGTGPGLVLCMVLIIAAFLIALRRNQLRTMMVAIGLAIVVQRFTVTLITSAPIYDWTYKHVAVTEFVLDLNRLAPSGVDIYSEWPSFFLVSAWFQHVTGYDTLSLAHVFAPMIHVVLAACIYGLARVMKFTKRAAITAAMLAEVINWVGQDYYSPQAWALLLAVGFLALLMSSHLTRSAAFLSIVPFAALVPTHQLTPYWLMAVTGVLLVTRRAKPWWLMIPLGVILLGYLYPRLPIVAPYGLFQGFDPVQNAASNVQEEGVLGKQITSLVCRALSGGVFGLAFVSAIYAWRTKKTFWAPMVMAFGSIMLLAGQSYGGEAIFRVYLYAIPGCVLLITPLFLALFDRQPSQDRPSRARRLTARTAVAVATAGAMGSAVLGLQAYFGLWPIVLEHRDQIDDARAVAAQSPSGTAVTMLYSSGYPARSTSDYGRLTEANDYWDVPLYALGPEYMQGFPTPEKLGQIDYNASISDTPTYMVLTRQSLEAMHYYGFVPDDAVNRFRQWLRNNSAWSVRYQDADTIVYQYRSR</sequence>
<feature type="transmembrane region" description="Helical" evidence="1">
    <location>
        <begin position="219"/>
        <end position="243"/>
    </location>
</feature>
<evidence type="ECO:0008006" key="4">
    <source>
        <dbReference type="Google" id="ProtNLM"/>
    </source>
</evidence>
<feature type="transmembrane region" description="Helical" evidence="1">
    <location>
        <begin position="75"/>
        <end position="96"/>
    </location>
</feature>
<feature type="transmembrane region" description="Helical" evidence="1">
    <location>
        <begin position="103"/>
        <end position="124"/>
    </location>
</feature>
<reference evidence="2 3" key="1">
    <citation type="submission" date="2023-10" db="EMBL/GenBank/DDBJ databases">
        <title>Development of a sustainable strategy for remediation of hydrocarbon-contaminated territories based on the waste exchange concept.</title>
        <authorList>
            <person name="Krivoruchko A."/>
        </authorList>
    </citation>
    <scope>NUCLEOTIDE SEQUENCE [LARGE SCALE GENOMIC DNA]</scope>
    <source>
        <strain evidence="2 3">IEGM 1323</strain>
    </source>
</reference>
<name>A0ABU4B6S2_9NOCA</name>